<dbReference type="GeneID" id="25417438"/>
<accession>A0A074WE56</accession>
<dbReference type="RefSeq" id="XP_013424156.1">
    <property type="nucleotide sequence ID" value="XM_013568702.1"/>
</dbReference>
<protein>
    <submittedName>
        <fullName evidence="1">Uncharacterized protein</fullName>
    </submittedName>
</protein>
<dbReference type="HOGENOM" id="CLU_2072675_0_0_1"/>
<keyword evidence="2" id="KW-1185">Reference proteome</keyword>
<name>A0A074WE56_9PEZI</name>
<dbReference type="Proteomes" id="UP000027730">
    <property type="component" value="Unassembled WGS sequence"/>
</dbReference>
<dbReference type="EMBL" id="KL584719">
    <property type="protein sequence ID" value="KEQ69844.1"/>
    <property type="molecule type" value="Genomic_DNA"/>
</dbReference>
<evidence type="ECO:0000313" key="1">
    <source>
        <dbReference type="EMBL" id="KEQ69844.1"/>
    </source>
</evidence>
<dbReference type="AlphaFoldDB" id="A0A074WE56"/>
<organism evidence="1 2">
    <name type="scientific">Aureobasidium namibiae CBS 147.97</name>
    <dbReference type="NCBI Taxonomy" id="1043004"/>
    <lineage>
        <taxon>Eukaryota</taxon>
        <taxon>Fungi</taxon>
        <taxon>Dikarya</taxon>
        <taxon>Ascomycota</taxon>
        <taxon>Pezizomycotina</taxon>
        <taxon>Dothideomycetes</taxon>
        <taxon>Dothideomycetidae</taxon>
        <taxon>Dothideales</taxon>
        <taxon>Saccotheciaceae</taxon>
        <taxon>Aureobasidium</taxon>
    </lineage>
</organism>
<proteinExistence type="predicted"/>
<dbReference type="OrthoDB" id="3853398at2759"/>
<evidence type="ECO:0000313" key="2">
    <source>
        <dbReference type="Proteomes" id="UP000027730"/>
    </source>
</evidence>
<gene>
    <name evidence="1" type="ORF">M436DRAFT_84900</name>
</gene>
<sequence length="118" mass="13116">MAASSVQNLMSLRAQIKDNFRYISGASEGDIAVVVATHDNLFKALVFATTTSSYWKSCKSHKTEEDALKSMALSLSNEAWQKAKEDGIHITSQVDGSWSKIRLLLLFVLNDMNSQSMR</sequence>
<reference evidence="1 2" key="1">
    <citation type="journal article" date="2014" name="BMC Genomics">
        <title>Genome sequencing of four Aureobasidium pullulans varieties: biotechnological potential, stress tolerance, and description of new species.</title>
        <authorList>
            <person name="Gostin Ar C."/>
            <person name="Ohm R.A."/>
            <person name="Kogej T."/>
            <person name="Sonjak S."/>
            <person name="Turk M."/>
            <person name="Zajc J."/>
            <person name="Zalar P."/>
            <person name="Grube M."/>
            <person name="Sun H."/>
            <person name="Han J."/>
            <person name="Sharma A."/>
            <person name="Chiniquy J."/>
            <person name="Ngan C.Y."/>
            <person name="Lipzen A."/>
            <person name="Barry K."/>
            <person name="Grigoriev I.V."/>
            <person name="Gunde-Cimerman N."/>
        </authorList>
    </citation>
    <scope>NUCLEOTIDE SEQUENCE [LARGE SCALE GENOMIC DNA]</scope>
    <source>
        <strain evidence="1 2">CBS 147.97</strain>
    </source>
</reference>